<evidence type="ECO:0000313" key="2">
    <source>
        <dbReference type="EMBL" id="GAG32479.1"/>
    </source>
</evidence>
<feature type="non-terminal residue" evidence="2">
    <location>
        <position position="241"/>
    </location>
</feature>
<protein>
    <recommendedName>
        <fullName evidence="1">ATP-dependent helicase HRQ1 winged helix domain-containing protein</fullName>
    </recommendedName>
</protein>
<comment type="caution">
    <text evidence="2">The sequence shown here is derived from an EMBL/GenBank/DDBJ whole genome shotgun (WGS) entry which is preliminary data.</text>
</comment>
<dbReference type="GO" id="GO:0043138">
    <property type="term" value="F:3'-5' DNA helicase activity"/>
    <property type="evidence" value="ECO:0007669"/>
    <property type="project" value="TreeGrafter"/>
</dbReference>
<dbReference type="GO" id="GO:0005634">
    <property type="term" value="C:nucleus"/>
    <property type="evidence" value="ECO:0007669"/>
    <property type="project" value="TreeGrafter"/>
</dbReference>
<dbReference type="PANTHER" id="PTHR47957:SF3">
    <property type="entry name" value="ATP-DEPENDENT HELICASE HRQ1"/>
    <property type="match status" value="1"/>
</dbReference>
<dbReference type="GO" id="GO:0036297">
    <property type="term" value="P:interstrand cross-link repair"/>
    <property type="evidence" value="ECO:0007669"/>
    <property type="project" value="TreeGrafter"/>
</dbReference>
<sequence length="241" mass="26762">AAVLAGYPGTIAGTWQQAGRAGRKTEASLAALVTSASPLDQFLARHPDYFFDRSPEQALINPDNLLILLGHLRCAAFELPFRAGESFGRVEEARVAEFLQFLQEAGVLHQSGGRYFWMADQYPAESVSLRSASPETVLLQARDDDEWTTIGQVDHASAHWMVHPGAIYLHEGQAYLVEELELTQHIARLQAAEVDYYTQPCRETTVRLLEKLDEVEARGGTKAHGEIAVTSQVIGFRKVKW</sequence>
<dbReference type="GO" id="GO:0006289">
    <property type="term" value="P:nucleotide-excision repair"/>
    <property type="evidence" value="ECO:0007669"/>
    <property type="project" value="TreeGrafter"/>
</dbReference>
<feature type="domain" description="ATP-dependent helicase HRQ1 winged helix" evidence="1">
    <location>
        <begin position="60"/>
        <end position="132"/>
    </location>
</feature>
<feature type="non-terminal residue" evidence="2">
    <location>
        <position position="1"/>
    </location>
</feature>
<name>X0WNE9_9ZZZZ</name>
<reference evidence="2" key="1">
    <citation type="journal article" date="2014" name="Front. Microbiol.">
        <title>High frequency of phylogenetically diverse reductive dehalogenase-homologous genes in deep subseafloor sedimentary metagenomes.</title>
        <authorList>
            <person name="Kawai M."/>
            <person name="Futagami T."/>
            <person name="Toyoda A."/>
            <person name="Takaki Y."/>
            <person name="Nishi S."/>
            <person name="Hori S."/>
            <person name="Arai W."/>
            <person name="Tsubouchi T."/>
            <person name="Morono Y."/>
            <person name="Uchiyama I."/>
            <person name="Ito T."/>
            <person name="Fujiyama A."/>
            <person name="Inagaki F."/>
            <person name="Takami H."/>
        </authorList>
    </citation>
    <scope>NUCLEOTIDE SEQUENCE</scope>
    <source>
        <strain evidence="2">Expedition CK06-06</strain>
    </source>
</reference>
<organism evidence="2">
    <name type="scientific">marine sediment metagenome</name>
    <dbReference type="NCBI Taxonomy" id="412755"/>
    <lineage>
        <taxon>unclassified sequences</taxon>
        <taxon>metagenomes</taxon>
        <taxon>ecological metagenomes</taxon>
    </lineage>
</organism>
<accession>X0WNE9</accession>
<dbReference type="EMBL" id="BARS01049395">
    <property type="protein sequence ID" value="GAG32479.1"/>
    <property type="molecule type" value="Genomic_DNA"/>
</dbReference>
<dbReference type="PANTHER" id="PTHR47957">
    <property type="entry name" value="ATP-DEPENDENT HELICASE HRQ1"/>
    <property type="match status" value="1"/>
</dbReference>
<dbReference type="InterPro" id="IPR055227">
    <property type="entry name" value="HRQ1_WHD"/>
</dbReference>
<gene>
    <name evidence="2" type="ORF">S01H1_73891</name>
</gene>
<evidence type="ECO:0000259" key="1">
    <source>
        <dbReference type="Pfam" id="PF22982"/>
    </source>
</evidence>
<proteinExistence type="predicted"/>
<dbReference type="AlphaFoldDB" id="X0WNE9"/>
<dbReference type="Pfam" id="PF22982">
    <property type="entry name" value="WHD_HRQ1"/>
    <property type="match status" value="1"/>
</dbReference>